<evidence type="ECO:0000256" key="4">
    <source>
        <dbReference type="ARBA" id="ARBA00022692"/>
    </source>
</evidence>
<evidence type="ECO:0000256" key="3">
    <source>
        <dbReference type="ARBA" id="ARBA00022475"/>
    </source>
</evidence>
<evidence type="ECO:0000259" key="8">
    <source>
        <dbReference type="Pfam" id="PF00924"/>
    </source>
</evidence>
<keyword evidence="3" id="KW-1003">Cell membrane</keyword>
<reference evidence="11 12" key="1">
    <citation type="journal article" date="2017" name="Front. Microbiol.">
        <title>Comparative Genomic Analysis of the Class Epsilonproteobacteria and Proposed Reclassification to Epsilonbacteraeota (phyl. nov.).</title>
        <authorList>
            <person name="Waite D.W."/>
            <person name="Vanwonterghem I."/>
            <person name="Rinke C."/>
            <person name="Parks D.H."/>
            <person name="Zhang Y."/>
            <person name="Takai K."/>
            <person name="Sievert S.M."/>
            <person name="Simon J."/>
            <person name="Campbell B.J."/>
            <person name="Hanson T.E."/>
            <person name="Woyke T."/>
            <person name="Klotz M.G."/>
            <person name="Hugenholtz P."/>
        </authorList>
    </citation>
    <scope>NUCLEOTIDE SEQUENCE [LARGE SCALE GENOMIC DNA]</scope>
    <source>
        <strain evidence="11">UBA11420</strain>
    </source>
</reference>
<dbReference type="Gene3D" id="1.10.287.1260">
    <property type="match status" value="1"/>
</dbReference>
<dbReference type="InterPro" id="IPR049142">
    <property type="entry name" value="MS_channel_1st"/>
</dbReference>
<evidence type="ECO:0000256" key="5">
    <source>
        <dbReference type="ARBA" id="ARBA00022989"/>
    </source>
</evidence>
<evidence type="ECO:0000256" key="6">
    <source>
        <dbReference type="ARBA" id="ARBA00023136"/>
    </source>
</evidence>
<sequence length="357" mass="40766">MNIESILNYSLWGFPIANVGIALLIFFSSLLFRRIISKLLLKPLRKRSRQGKKEDNQNKILDVIEEPLKLSIVLFGLYFAIKWLPFKNIDRFLELFVRSCLSFVVFWILYRLVEAFSNLFNLFSSKFGKELHSDIQNFLIKTLRVLIIAIGVMAILQEWGINVSAFVASLGLGGLAFALAAKDTIANLFGSLVIFSDRPFKVGDWIQTPVVEGIIEEIGIRSTKVRTFAQALVSVPNATVANTPITNWTRMGKRRINTRIGLTYATGVEQIQTIVEEITAMLKNHPDIHQETILVYFDEFQDSALSIFLYFFTKTTVWAEFLHVRQDVNLKIMRIVERNGAQFAFPSQTLYVESLPK</sequence>
<evidence type="ECO:0000256" key="2">
    <source>
        <dbReference type="ARBA" id="ARBA00008017"/>
    </source>
</evidence>
<dbReference type="Pfam" id="PF21088">
    <property type="entry name" value="MS_channel_1st"/>
    <property type="match status" value="1"/>
</dbReference>
<keyword evidence="6 7" id="KW-0472">Membrane</keyword>
<dbReference type="InterPro" id="IPR010920">
    <property type="entry name" value="LSM_dom_sf"/>
</dbReference>
<dbReference type="SUPFAM" id="SSF82861">
    <property type="entry name" value="Mechanosensitive channel protein MscS (YggB), transmembrane region"/>
    <property type="match status" value="1"/>
</dbReference>
<dbReference type="GO" id="GO:0008381">
    <property type="term" value="F:mechanosensitive monoatomic ion channel activity"/>
    <property type="evidence" value="ECO:0007669"/>
    <property type="project" value="UniProtKB-ARBA"/>
</dbReference>
<comment type="similarity">
    <text evidence="2">Belongs to the MscS (TC 1.A.23) family.</text>
</comment>
<evidence type="ECO:0000259" key="10">
    <source>
        <dbReference type="Pfam" id="PF21088"/>
    </source>
</evidence>
<gene>
    <name evidence="11" type="ORF">CFH80_00520</name>
</gene>
<dbReference type="SUPFAM" id="SSF82689">
    <property type="entry name" value="Mechanosensitive channel protein MscS (YggB), C-terminal domain"/>
    <property type="match status" value="1"/>
</dbReference>
<feature type="transmembrane region" description="Helical" evidence="7">
    <location>
        <begin position="96"/>
        <end position="117"/>
    </location>
</feature>
<keyword evidence="4 7" id="KW-0812">Transmembrane</keyword>
<feature type="transmembrane region" description="Helical" evidence="7">
    <location>
        <begin position="138"/>
        <end position="157"/>
    </location>
</feature>
<evidence type="ECO:0000259" key="9">
    <source>
        <dbReference type="Pfam" id="PF21082"/>
    </source>
</evidence>
<dbReference type="Proteomes" id="UP000231638">
    <property type="component" value="Unassembled WGS sequence"/>
</dbReference>
<name>A0A2D3W7D8_9BACT</name>
<dbReference type="RefSeq" id="WP_039674199.1">
    <property type="nucleotide sequence ID" value="NZ_AP014724.1"/>
</dbReference>
<dbReference type="InterPro" id="IPR011014">
    <property type="entry name" value="MscS_channel_TM-2"/>
</dbReference>
<dbReference type="AlphaFoldDB" id="A0A2D3W7D8"/>
<organism evidence="11 12">
    <name type="scientific">Sulfurospirillum cavolei</name>
    <dbReference type="NCBI Taxonomy" id="366522"/>
    <lineage>
        <taxon>Bacteria</taxon>
        <taxon>Pseudomonadati</taxon>
        <taxon>Campylobacterota</taxon>
        <taxon>Epsilonproteobacteria</taxon>
        <taxon>Campylobacterales</taxon>
        <taxon>Sulfurospirillaceae</taxon>
        <taxon>Sulfurospirillum</taxon>
    </lineage>
</organism>
<dbReference type="Pfam" id="PF00924">
    <property type="entry name" value="MS_channel_2nd"/>
    <property type="match status" value="1"/>
</dbReference>
<dbReference type="InterPro" id="IPR006685">
    <property type="entry name" value="MscS_channel_2nd"/>
</dbReference>
<feature type="domain" description="Mechanosensitive ion channel MscS C-terminal" evidence="9">
    <location>
        <begin position="256"/>
        <end position="343"/>
    </location>
</feature>
<feature type="domain" description="Mechanosensitive ion channel transmembrane helices 2/3" evidence="10">
    <location>
        <begin position="141"/>
        <end position="182"/>
    </location>
</feature>
<feature type="transmembrane region" description="Helical" evidence="7">
    <location>
        <begin position="12"/>
        <end position="32"/>
    </location>
</feature>
<accession>A0A2D3W7D8</accession>
<dbReference type="PANTHER" id="PTHR43634">
    <property type="entry name" value="OW CONDUCTANCE MECHANOSENSITIVE CHANNEL"/>
    <property type="match status" value="1"/>
</dbReference>
<dbReference type="InterPro" id="IPR023408">
    <property type="entry name" value="MscS_beta-dom_sf"/>
</dbReference>
<comment type="subcellular location">
    <subcellularLocation>
        <location evidence="1">Cell membrane</location>
        <topology evidence="1">Multi-pass membrane protein</topology>
    </subcellularLocation>
</comment>
<evidence type="ECO:0000313" key="12">
    <source>
        <dbReference type="Proteomes" id="UP000231638"/>
    </source>
</evidence>
<dbReference type="InterPro" id="IPR011066">
    <property type="entry name" value="MscS_channel_C_sf"/>
</dbReference>
<dbReference type="EMBL" id="DLUG01000018">
    <property type="protein sequence ID" value="DAB37262.1"/>
    <property type="molecule type" value="Genomic_DNA"/>
</dbReference>
<evidence type="ECO:0000256" key="7">
    <source>
        <dbReference type="SAM" id="Phobius"/>
    </source>
</evidence>
<dbReference type="Gene3D" id="2.30.30.60">
    <property type="match status" value="1"/>
</dbReference>
<dbReference type="InterPro" id="IPR049278">
    <property type="entry name" value="MS_channel_C"/>
</dbReference>
<proteinExistence type="inferred from homology"/>
<evidence type="ECO:0000313" key="11">
    <source>
        <dbReference type="EMBL" id="DAB37262.1"/>
    </source>
</evidence>
<dbReference type="InterPro" id="IPR045042">
    <property type="entry name" value="YnaI-like"/>
</dbReference>
<dbReference type="SUPFAM" id="SSF50182">
    <property type="entry name" value="Sm-like ribonucleoproteins"/>
    <property type="match status" value="1"/>
</dbReference>
<feature type="domain" description="Mechanosensitive ion channel MscS" evidence="8">
    <location>
        <begin position="183"/>
        <end position="250"/>
    </location>
</feature>
<dbReference type="Gene3D" id="3.30.70.100">
    <property type="match status" value="1"/>
</dbReference>
<dbReference type="STRING" id="366522.GCA_001548055_00661"/>
<protein>
    <submittedName>
        <fullName evidence="11">Mechanosensitive ion channel family protein</fullName>
    </submittedName>
</protein>
<dbReference type="PANTHER" id="PTHR43634:SF2">
    <property type="entry name" value="LOW CONDUCTANCE MECHANOSENSITIVE CHANNEL YNAI"/>
    <property type="match status" value="1"/>
</dbReference>
<evidence type="ECO:0000256" key="1">
    <source>
        <dbReference type="ARBA" id="ARBA00004651"/>
    </source>
</evidence>
<comment type="caution">
    <text evidence="11">The sequence shown here is derived from an EMBL/GenBank/DDBJ whole genome shotgun (WGS) entry which is preliminary data.</text>
</comment>
<dbReference type="Pfam" id="PF21082">
    <property type="entry name" value="MS_channel_3rd"/>
    <property type="match status" value="1"/>
</dbReference>
<dbReference type="GO" id="GO:0005886">
    <property type="term" value="C:plasma membrane"/>
    <property type="evidence" value="ECO:0007669"/>
    <property type="project" value="UniProtKB-SubCell"/>
</dbReference>
<keyword evidence="5 7" id="KW-1133">Transmembrane helix</keyword>
<feature type="transmembrane region" description="Helical" evidence="7">
    <location>
        <begin position="163"/>
        <end position="181"/>
    </location>
</feature>